<keyword evidence="1" id="KW-0812">Transmembrane</keyword>
<dbReference type="Proteomes" id="UP000243937">
    <property type="component" value="Chromosome"/>
</dbReference>
<protein>
    <recommendedName>
        <fullName evidence="4">Flp family type IVb pilin</fullName>
    </recommendedName>
</protein>
<evidence type="ECO:0000313" key="2">
    <source>
        <dbReference type="EMBL" id="ART83644.1"/>
    </source>
</evidence>
<evidence type="ECO:0000256" key="1">
    <source>
        <dbReference type="SAM" id="Phobius"/>
    </source>
</evidence>
<reference evidence="2 3" key="1">
    <citation type="journal article" date="2014" name="Int. J. Syst. Evol. Microbiol.">
        <title>Oceanisphaera profunda sp. nov., a marine bacterium isolated from deep-sea sediment, and emended description of the genus Oceanisphaera.</title>
        <authorList>
            <person name="Xu Z."/>
            <person name="Zhang X.Y."/>
            <person name="Su H.N."/>
            <person name="Yu Z.C."/>
            <person name="Liu C."/>
            <person name="Li H."/>
            <person name="Chen X.L."/>
            <person name="Song X.Y."/>
            <person name="Xie B.B."/>
            <person name="Qin Q.L."/>
            <person name="Zhou B.C."/>
            <person name="Shi M."/>
            <person name="Huang Y."/>
            <person name="Zhang Y.Z."/>
        </authorList>
    </citation>
    <scope>NUCLEOTIDE SEQUENCE [LARGE SCALE GENOMIC DNA]</scope>
    <source>
        <strain evidence="2 3">SM1222</strain>
    </source>
</reference>
<proteinExistence type="predicted"/>
<dbReference type="KEGG" id="opf:CBP31_14225"/>
<name>A0A1Y0D8N9_9GAMM</name>
<dbReference type="EMBL" id="CP021377">
    <property type="protein sequence ID" value="ART83644.1"/>
    <property type="molecule type" value="Genomic_DNA"/>
</dbReference>
<keyword evidence="3" id="KW-1185">Reference proteome</keyword>
<keyword evidence="1" id="KW-1133">Transmembrane helix</keyword>
<feature type="transmembrane region" description="Helical" evidence="1">
    <location>
        <begin position="20"/>
        <end position="40"/>
    </location>
</feature>
<dbReference type="RefSeq" id="WP_087038323.1">
    <property type="nucleotide sequence ID" value="NZ_CP021377.1"/>
</dbReference>
<evidence type="ECO:0008006" key="4">
    <source>
        <dbReference type="Google" id="ProtNLM"/>
    </source>
</evidence>
<evidence type="ECO:0000313" key="3">
    <source>
        <dbReference type="Proteomes" id="UP000243937"/>
    </source>
</evidence>
<accession>A0A1Y0D8N9</accession>
<dbReference type="AlphaFoldDB" id="A0A1Y0D8N9"/>
<organism evidence="2 3">
    <name type="scientific">Oceanisphaera profunda</name>
    <dbReference type="NCBI Taxonomy" id="1416627"/>
    <lineage>
        <taxon>Bacteria</taxon>
        <taxon>Pseudomonadati</taxon>
        <taxon>Pseudomonadota</taxon>
        <taxon>Gammaproteobacteria</taxon>
        <taxon>Aeromonadales</taxon>
        <taxon>Aeromonadaceae</taxon>
        <taxon>Oceanisphaera</taxon>
    </lineage>
</organism>
<keyword evidence="1" id="KW-0472">Membrane</keyword>
<sequence length="62" mass="6522">MKLLTELNRLLKDEDGLTMVEYAVAGGLIAVGVAAAFITLSENIDKQIICIGQIILGAECAS</sequence>
<gene>
    <name evidence="2" type="ORF">CBP31_14225</name>
</gene>